<evidence type="ECO:0000256" key="1">
    <source>
        <dbReference type="PROSITE-ProRule" id="PRU00235"/>
    </source>
</evidence>
<evidence type="ECO:0000259" key="4">
    <source>
        <dbReference type="SMART" id="SM00645"/>
    </source>
</evidence>
<feature type="repeat" description="RCC1" evidence="1">
    <location>
        <begin position="750"/>
        <end position="796"/>
    </location>
</feature>
<evidence type="ECO:0000313" key="6">
    <source>
        <dbReference type="Proteomes" id="UP000256970"/>
    </source>
</evidence>
<dbReference type="SUPFAM" id="SSF50985">
    <property type="entry name" value="RCC1/BLIP-II"/>
    <property type="match status" value="1"/>
</dbReference>
<dbReference type="Pfam" id="PF00112">
    <property type="entry name" value="Peptidase_C1"/>
    <property type="match status" value="1"/>
</dbReference>
<dbReference type="PANTHER" id="PTHR45982">
    <property type="entry name" value="REGULATOR OF CHROMOSOME CONDENSATION"/>
    <property type="match status" value="1"/>
</dbReference>
<name>A0A383VCG4_TETOB</name>
<dbReference type="GO" id="GO:0008234">
    <property type="term" value="F:cysteine-type peptidase activity"/>
    <property type="evidence" value="ECO:0007669"/>
    <property type="project" value="InterPro"/>
</dbReference>
<dbReference type="Gene3D" id="3.90.70.10">
    <property type="entry name" value="Cysteine proteinases"/>
    <property type="match status" value="1"/>
</dbReference>
<dbReference type="GO" id="GO:0005737">
    <property type="term" value="C:cytoplasm"/>
    <property type="evidence" value="ECO:0007669"/>
    <property type="project" value="TreeGrafter"/>
</dbReference>
<sequence length="893" mass="92329">MLLGTTLLTCLVLSACMASAPDPSTLSQGLRPPERRLLQLPGGRFTGLVYAGEGLRSPPNATKRGYLISRGRSSILRNLGAGANITQIAQAACNKNDVTDSECVDVLLLTLMPASYSSNSTADTPGQRAFISPAQNQDTCSACVGFVVTAAAEAAINVFKRQSWDKLGLSEQDLSFCRLEPKVSCATGASYQTVVANINENRIKRWAARSCFGYSGDPTAASCIAVSDSCPAGSPQCCASQLPAGGALSMAYSGNPLATMAQVKEQIMLNGGVITSLALSNNAFNAFVENKTSSNGVFGVAEDLRDTARGDLSMHAVFCYGWWDNMSDANDGYWLCKNSWGSNWGLGGSFRAAYGAANLMQPDYTFALQYTRANPLTRARQIRQQLKLSLAFESSSQSACLLYTPQQPQRLVKLTDDLTTLADTAAVSPGMRLRKADVLADLVASNLGSARKLSAASRGPFRLCDARIVQLLKSLVTAPSPSPGPIASPAVMPSTSPGAAVPSPSPPPSDLEGCSPERAADPSCQRCAWRVALGFSHSCIRLFNGSIVCAGENDAGELGLGKSDLDDRRTFIAATALAGVPASGMGAGEQFTCVLAAPIQGASPSSSNTVHCFGAGDAGQMGDGSGTGSAAVATVQGLRLAPKIIQLVVGPYAACVVYDADASSQGAVDVPVHCWGAMYGATPMEIEGTSGTTILAMGMYKACVLLKDQTVACWDASPTPSKVPGLSGVVRIAAGEKFACAVVRPAGAAGVLWCWGKDAYGGFASNSSNPVRVTGLPGSVLDVVAGSAHACALVATAGSGGRQVYCWGANEYGVLGQGYTNGTTGNAQGSRVPLRVKGLENVSALFGAYSANCAIVASRSLLCWGSNYNGQLGTEPVLRNIVTLPTAVKGLCA</sequence>
<protein>
    <recommendedName>
        <fullName evidence="4">Peptidase C1A papain C-terminal domain-containing protein</fullName>
    </recommendedName>
</protein>
<keyword evidence="3" id="KW-0732">Signal</keyword>
<evidence type="ECO:0000256" key="3">
    <source>
        <dbReference type="SAM" id="SignalP"/>
    </source>
</evidence>
<keyword evidence="6" id="KW-1185">Reference proteome</keyword>
<feature type="compositionally biased region" description="Low complexity" evidence="2">
    <location>
        <begin position="487"/>
        <end position="502"/>
    </location>
</feature>
<dbReference type="Gene3D" id="2.130.10.30">
    <property type="entry name" value="Regulator of chromosome condensation 1/beta-lactamase-inhibitor protein II"/>
    <property type="match status" value="2"/>
</dbReference>
<dbReference type="CDD" id="cd02619">
    <property type="entry name" value="Peptidase_C1"/>
    <property type="match status" value="1"/>
</dbReference>
<gene>
    <name evidence="5" type="ORF">BQ4739_LOCUS3051</name>
</gene>
<dbReference type="Pfam" id="PF00415">
    <property type="entry name" value="RCC1"/>
    <property type="match status" value="1"/>
</dbReference>
<dbReference type="SUPFAM" id="SSF54001">
    <property type="entry name" value="Cysteine proteinases"/>
    <property type="match status" value="1"/>
</dbReference>
<dbReference type="Proteomes" id="UP000256970">
    <property type="component" value="Unassembled WGS sequence"/>
</dbReference>
<dbReference type="SMART" id="SM00645">
    <property type="entry name" value="Pept_C1"/>
    <property type="match status" value="1"/>
</dbReference>
<dbReference type="PANTHER" id="PTHR45982:SF1">
    <property type="entry name" value="REGULATOR OF CHROMOSOME CONDENSATION"/>
    <property type="match status" value="1"/>
</dbReference>
<dbReference type="InterPro" id="IPR038765">
    <property type="entry name" value="Papain-like_cys_pep_sf"/>
</dbReference>
<feature type="region of interest" description="Disordered" evidence="2">
    <location>
        <begin position="482"/>
        <end position="517"/>
    </location>
</feature>
<proteinExistence type="predicted"/>
<dbReference type="InterPro" id="IPR009091">
    <property type="entry name" value="RCC1/BLIP-II"/>
</dbReference>
<accession>A0A383VCG4</accession>
<reference evidence="5 6" key="1">
    <citation type="submission" date="2016-10" db="EMBL/GenBank/DDBJ databases">
        <authorList>
            <person name="Cai Z."/>
        </authorList>
    </citation>
    <scope>NUCLEOTIDE SEQUENCE [LARGE SCALE GENOMIC DNA]</scope>
</reference>
<dbReference type="GO" id="GO:0006508">
    <property type="term" value="P:proteolysis"/>
    <property type="evidence" value="ECO:0007669"/>
    <property type="project" value="InterPro"/>
</dbReference>
<organism evidence="5 6">
    <name type="scientific">Tetradesmus obliquus</name>
    <name type="common">Green alga</name>
    <name type="synonym">Acutodesmus obliquus</name>
    <dbReference type="NCBI Taxonomy" id="3088"/>
    <lineage>
        <taxon>Eukaryota</taxon>
        <taxon>Viridiplantae</taxon>
        <taxon>Chlorophyta</taxon>
        <taxon>core chlorophytes</taxon>
        <taxon>Chlorophyceae</taxon>
        <taxon>CS clade</taxon>
        <taxon>Sphaeropleales</taxon>
        <taxon>Scenedesmaceae</taxon>
        <taxon>Tetradesmus</taxon>
    </lineage>
</organism>
<evidence type="ECO:0000313" key="5">
    <source>
        <dbReference type="EMBL" id="SZX62469.1"/>
    </source>
</evidence>
<dbReference type="PROSITE" id="PS50012">
    <property type="entry name" value="RCC1_3"/>
    <property type="match status" value="1"/>
</dbReference>
<dbReference type="STRING" id="3088.A0A383VCG4"/>
<feature type="domain" description="Peptidase C1A papain C-terminal" evidence="4">
    <location>
        <begin position="119"/>
        <end position="366"/>
    </location>
</feature>
<dbReference type="InterPro" id="IPR000668">
    <property type="entry name" value="Peptidase_C1A_C"/>
</dbReference>
<evidence type="ECO:0000256" key="2">
    <source>
        <dbReference type="SAM" id="MobiDB-lite"/>
    </source>
</evidence>
<dbReference type="InterPro" id="IPR000408">
    <property type="entry name" value="Reg_chr_condens"/>
</dbReference>
<dbReference type="AlphaFoldDB" id="A0A383VCG4"/>
<feature type="signal peptide" evidence="3">
    <location>
        <begin position="1"/>
        <end position="18"/>
    </location>
</feature>
<dbReference type="InterPro" id="IPR051553">
    <property type="entry name" value="Ran_GTPase-activating"/>
</dbReference>
<dbReference type="EMBL" id="FNXT01000231">
    <property type="protein sequence ID" value="SZX62469.1"/>
    <property type="molecule type" value="Genomic_DNA"/>
</dbReference>
<feature type="chain" id="PRO_5017021165" description="Peptidase C1A papain C-terminal domain-containing protein" evidence="3">
    <location>
        <begin position="19"/>
        <end position="893"/>
    </location>
</feature>
<dbReference type="GO" id="GO:0005085">
    <property type="term" value="F:guanyl-nucleotide exchange factor activity"/>
    <property type="evidence" value="ECO:0007669"/>
    <property type="project" value="TreeGrafter"/>
</dbReference>